<accession>A0A0E0AYT0</accession>
<evidence type="ECO:0000313" key="2">
    <source>
        <dbReference type="EnsemblPlants" id="OGLUM08G24700.1"/>
    </source>
</evidence>
<reference evidence="2" key="2">
    <citation type="submission" date="2018-05" db="EMBL/GenBank/DDBJ databases">
        <title>OgluRS3 (Oryza glumaepatula Reference Sequence Version 3).</title>
        <authorList>
            <person name="Zhang J."/>
            <person name="Kudrna D."/>
            <person name="Lee S."/>
            <person name="Talag J."/>
            <person name="Welchert J."/>
            <person name="Wing R.A."/>
        </authorList>
    </citation>
    <scope>NUCLEOTIDE SEQUENCE [LARGE SCALE GENOMIC DNA]</scope>
</reference>
<feature type="compositionally biased region" description="Gly residues" evidence="1">
    <location>
        <begin position="1"/>
        <end position="19"/>
    </location>
</feature>
<protein>
    <submittedName>
        <fullName evidence="2">Uncharacterized protein</fullName>
    </submittedName>
</protein>
<feature type="compositionally biased region" description="Polar residues" evidence="1">
    <location>
        <begin position="40"/>
        <end position="51"/>
    </location>
</feature>
<reference evidence="2" key="1">
    <citation type="submission" date="2015-04" db="UniProtKB">
        <authorList>
            <consortium name="EnsemblPlants"/>
        </authorList>
    </citation>
    <scope>IDENTIFICATION</scope>
</reference>
<evidence type="ECO:0000256" key="1">
    <source>
        <dbReference type="SAM" id="MobiDB-lite"/>
    </source>
</evidence>
<evidence type="ECO:0000313" key="3">
    <source>
        <dbReference type="Proteomes" id="UP000026961"/>
    </source>
</evidence>
<dbReference type="HOGENOM" id="CLU_1534891_0_0_1"/>
<feature type="compositionally biased region" description="Basic residues" evidence="1">
    <location>
        <begin position="120"/>
        <end position="131"/>
    </location>
</feature>
<name>A0A0E0AYT0_9ORYZ</name>
<organism evidence="2">
    <name type="scientific">Oryza glumipatula</name>
    <dbReference type="NCBI Taxonomy" id="40148"/>
    <lineage>
        <taxon>Eukaryota</taxon>
        <taxon>Viridiplantae</taxon>
        <taxon>Streptophyta</taxon>
        <taxon>Embryophyta</taxon>
        <taxon>Tracheophyta</taxon>
        <taxon>Spermatophyta</taxon>
        <taxon>Magnoliopsida</taxon>
        <taxon>Liliopsida</taxon>
        <taxon>Poales</taxon>
        <taxon>Poaceae</taxon>
        <taxon>BOP clade</taxon>
        <taxon>Oryzoideae</taxon>
        <taxon>Oryzeae</taxon>
        <taxon>Oryzinae</taxon>
        <taxon>Oryza</taxon>
    </lineage>
</organism>
<dbReference type="Proteomes" id="UP000026961">
    <property type="component" value="Chromosome 8"/>
</dbReference>
<proteinExistence type="predicted"/>
<dbReference type="EnsemblPlants" id="OGLUM08G24700.1">
    <property type="protein sequence ID" value="OGLUM08G24700.1"/>
    <property type="gene ID" value="OGLUM08G24700"/>
</dbReference>
<sequence>MAEPGGEGGGCGGGGFGLGGREREREHVSVAVACVGESEYSCSPIPSTHQTLAAGRRRHPTPPQPRRLAYHSSSAAVPWGRDSSAVPAPSARWRSRPFNAGSPVRLWRGRDGDANGDAQRRRRRGMRLQRRLRADNKRRLARGRGNGGGPAKQRLRVGHEATAAARRGEQATVAA</sequence>
<dbReference type="AlphaFoldDB" id="A0A0E0AYT0"/>
<feature type="region of interest" description="Disordered" evidence="1">
    <location>
        <begin position="1"/>
        <end position="23"/>
    </location>
</feature>
<dbReference type="Gramene" id="OGLUM08G24700.1">
    <property type="protein sequence ID" value="OGLUM08G24700.1"/>
    <property type="gene ID" value="OGLUM08G24700"/>
</dbReference>
<feature type="region of interest" description="Disordered" evidence="1">
    <location>
        <begin position="40"/>
        <end position="175"/>
    </location>
</feature>
<keyword evidence="3" id="KW-1185">Reference proteome</keyword>